<dbReference type="EMBL" id="JAENHL010000007">
    <property type="protein sequence ID" value="MBK1867678.1"/>
    <property type="molecule type" value="Genomic_DNA"/>
</dbReference>
<protein>
    <submittedName>
        <fullName evidence="1">LLM class flavin-dependent oxidoreductase</fullName>
    </submittedName>
</protein>
<gene>
    <name evidence="1" type="ORF">JHL16_15070</name>
</gene>
<accession>A0ACC5R520</accession>
<proteinExistence type="predicted"/>
<evidence type="ECO:0000313" key="2">
    <source>
        <dbReference type="Proteomes" id="UP000616151"/>
    </source>
</evidence>
<sequence>MRFGLFNLMNQFGLSQRDVYQGTIDCVRLADELGFDTAWFAEHHFSNYSLCPSPLMMAAAVARETRRIRLGPAVIVAPLYNPIRLSEEIALLDQLSEGRVVLGLGSGYQRFEFEAFGADLAERQDRLLEIWAIVDQAIHQNRFKHSGRFYQIPDVPQAIELYNRRRMETYFVSWSPEIIARAVATDAVPFITVGWGDSKALAGMHDFVRQKYQEAGFSLAGRRFAAQRYVFVSDDRNELRKVAEGIRYAGRCAGHMRVGAQHLDGHIIADEPVAGEPSLETIIASVPIGDAETVAERLIAEIRANAITDLSCFMMPAGVAPKAVLRSMERFGSDVMPIVVKAIAEDTKRREVA</sequence>
<name>A0ACC5R520_9HYPH</name>
<keyword evidence="2" id="KW-1185">Reference proteome</keyword>
<dbReference type="Proteomes" id="UP000616151">
    <property type="component" value="Unassembled WGS sequence"/>
</dbReference>
<evidence type="ECO:0000313" key="1">
    <source>
        <dbReference type="EMBL" id="MBK1867678.1"/>
    </source>
</evidence>
<organism evidence="1 2">
    <name type="scientific">Taklimakanibacter albus</name>
    <dbReference type="NCBI Taxonomy" id="2800327"/>
    <lineage>
        <taxon>Bacteria</taxon>
        <taxon>Pseudomonadati</taxon>
        <taxon>Pseudomonadota</taxon>
        <taxon>Alphaproteobacteria</taxon>
        <taxon>Hyphomicrobiales</taxon>
        <taxon>Aestuariivirgaceae</taxon>
        <taxon>Taklimakanibacter</taxon>
    </lineage>
</organism>
<reference evidence="1" key="1">
    <citation type="submission" date="2021-01" db="EMBL/GenBank/DDBJ databases">
        <authorList>
            <person name="Sun Q."/>
        </authorList>
    </citation>
    <scope>NUCLEOTIDE SEQUENCE</scope>
    <source>
        <strain evidence="1">YIM B02566</strain>
    </source>
</reference>
<comment type="caution">
    <text evidence="1">The sequence shown here is derived from an EMBL/GenBank/DDBJ whole genome shotgun (WGS) entry which is preliminary data.</text>
</comment>